<dbReference type="EMBL" id="JAPQKH010000001">
    <property type="protein sequence ID" value="KAJ5116608.1"/>
    <property type="molecule type" value="Genomic_DNA"/>
</dbReference>
<proteinExistence type="predicted"/>
<evidence type="ECO:0000313" key="3">
    <source>
        <dbReference type="Proteomes" id="UP001149165"/>
    </source>
</evidence>
<dbReference type="OrthoDB" id="10066232at2759"/>
<sequence>MSTRKPQPPKPTTRSAPMTAKSVNLISPKNKNVFIPRKSTTIKTPNDHRYDHLDMAAREIMDLLNSARIKHSFIGGYAASLIGSERVTQDVDVLVERECKNLLLAHSKFEPTLDNRVMYKYRDKTVCIDLHLAGSNMGPMFFFPELTQCNTFIFLGEHLRHRPVLNLKSLSVPFLNHEWLVCSKLVPWYAAHIATRGESSTRTETDLVDIKAILEVLIERNIIFDWAGLLEARKANLLRLFGAAYRHKRDLGLLIAQVLSPDDLGFALVESKKFDQGKYLLV</sequence>
<comment type="caution">
    <text evidence="2">The sequence shown here is derived from an EMBL/GenBank/DDBJ whole genome shotgun (WGS) entry which is preliminary data.</text>
</comment>
<name>A0A9W9GD03_9EURO</name>
<protein>
    <submittedName>
        <fullName evidence="2">Uncharacterized protein</fullName>
    </submittedName>
</protein>
<dbReference type="AlphaFoldDB" id="A0A9W9GD03"/>
<evidence type="ECO:0000313" key="2">
    <source>
        <dbReference type="EMBL" id="KAJ5116608.1"/>
    </source>
</evidence>
<gene>
    <name evidence="2" type="ORF">N7456_000956</name>
</gene>
<dbReference type="Gene3D" id="3.30.460.40">
    <property type="match status" value="1"/>
</dbReference>
<feature type="region of interest" description="Disordered" evidence="1">
    <location>
        <begin position="1"/>
        <end position="22"/>
    </location>
</feature>
<reference evidence="2" key="1">
    <citation type="submission" date="2022-11" db="EMBL/GenBank/DDBJ databases">
        <authorList>
            <person name="Petersen C."/>
        </authorList>
    </citation>
    <scope>NUCLEOTIDE SEQUENCE</scope>
    <source>
        <strain evidence="2">IBT 30069</strain>
    </source>
</reference>
<organism evidence="2 3">
    <name type="scientific">Penicillium angulare</name>
    <dbReference type="NCBI Taxonomy" id="116970"/>
    <lineage>
        <taxon>Eukaryota</taxon>
        <taxon>Fungi</taxon>
        <taxon>Dikarya</taxon>
        <taxon>Ascomycota</taxon>
        <taxon>Pezizomycotina</taxon>
        <taxon>Eurotiomycetes</taxon>
        <taxon>Eurotiomycetidae</taxon>
        <taxon>Eurotiales</taxon>
        <taxon>Aspergillaceae</taxon>
        <taxon>Penicillium</taxon>
    </lineage>
</organism>
<dbReference type="Proteomes" id="UP001149165">
    <property type="component" value="Unassembled WGS sequence"/>
</dbReference>
<feature type="compositionally biased region" description="Pro residues" evidence="1">
    <location>
        <begin position="1"/>
        <end position="11"/>
    </location>
</feature>
<dbReference type="InterPro" id="IPR043519">
    <property type="entry name" value="NT_sf"/>
</dbReference>
<dbReference type="SUPFAM" id="SSF81301">
    <property type="entry name" value="Nucleotidyltransferase"/>
    <property type="match status" value="1"/>
</dbReference>
<reference evidence="2" key="2">
    <citation type="journal article" date="2023" name="IMA Fungus">
        <title>Comparative genomic study of the Penicillium genus elucidates a diverse pangenome and 15 lateral gene transfer events.</title>
        <authorList>
            <person name="Petersen C."/>
            <person name="Sorensen T."/>
            <person name="Nielsen M.R."/>
            <person name="Sondergaard T.E."/>
            <person name="Sorensen J.L."/>
            <person name="Fitzpatrick D.A."/>
            <person name="Frisvad J.C."/>
            <person name="Nielsen K.L."/>
        </authorList>
    </citation>
    <scope>NUCLEOTIDE SEQUENCE</scope>
    <source>
        <strain evidence="2">IBT 30069</strain>
    </source>
</reference>
<keyword evidence="3" id="KW-1185">Reference proteome</keyword>
<accession>A0A9W9GD03</accession>
<evidence type="ECO:0000256" key="1">
    <source>
        <dbReference type="SAM" id="MobiDB-lite"/>
    </source>
</evidence>